<gene>
    <name evidence="1" type="ORF">CHM34_10135</name>
</gene>
<evidence type="ECO:0008006" key="3">
    <source>
        <dbReference type="Google" id="ProtNLM"/>
    </source>
</evidence>
<dbReference type="EMBL" id="NOWF01000005">
    <property type="protein sequence ID" value="OYD07808.1"/>
    <property type="molecule type" value="Genomic_DNA"/>
</dbReference>
<reference evidence="1 2" key="1">
    <citation type="submission" date="2017-07" db="EMBL/GenBank/DDBJ databases">
        <title>The genome sequence of Paludifilum halophilum highlights mechanisms for microbial adaptation to high salt environemnts.</title>
        <authorList>
            <person name="Belbahri L."/>
        </authorList>
    </citation>
    <scope>NUCLEOTIDE SEQUENCE [LARGE SCALE GENOMIC DNA]</scope>
    <source>
        <strain evidence="1 2">DSM 102817</strain>
    </source>
</reference>
<sequence length="40" mass="4456">MEVIVCQTCDEIITYVEGDKSGILYGKCSGCDKERSPEKK</sequence>
<organism evidence="1 2">
    <name type="scientific">Paludifilum halophilum</name>
    <dbReference type="NCBI Taxonomy" id="1642702"/>
    <lineage>
        <taxon>Bacteria</taxon>
        <taxon>Bacillati</taxon>
        <taxon>Bacillota</taxon>
        <taxon>Bacilli</taxon>
        <taxon>Bacillales</taxon>
        <taxon>Thermoactinomycetaceae</taxon>
        <taxon>Paludifilum</taxon>
    </lineage>
</organism>
<dbReference type="Pfam" id="PF13790">
    <property type="entry name" value="SR1P"/>
    <property type="match status" value="1"/>
</dbReference>
<dbReference type="InterPro" id="IPR025236">
    <property type="entry name" value="SR1P"/>
</dbReference>
<evidence type="ECO:0000313" key="1">
    <source>
        <dbReference type="EMBL" id="OYD07808.1"/>
    </source>
</evidence>
<dbReference type="Proteomes" id="UP000215459">
    <property type="component" value="Unassembled WGS sequence"/>
</dbReference>
<accession>A0A235B672</accession>
<evidence type="ECO:0000313" key="2">
    <source>
        <dbReference type="Proteomes" id="UP000215459"/>
    </source>
</evidence>
<dbReference type="AlphaFoldDB" id="A0A235B672"/>
<proteinExistence type="predicted"/>
<keyword evidence="2" id="KW-1185">Reference proteome</keyword>
<protein>
    <recommendedName>
        <fullName evidence="3">GapA-binding peptide SR1P</fullName>
    </recommendedName>
</protein>
<dbReference type="RefSeq" id="WP_094264478.1">
    <property type="nucleotide sequence ID" value="NZ_NOWF01000005.1"/>
</dbReference>
<comment type="caution">
    <text evidence="1">The sequence shown here is derived from an EMBL/GenBank/DDBJ whole genome shotgun (WGS) entry which is preliminary data.</text>
</comment>
<name>A0A235B672_9BACL</name>
<dbReference type="OrthoDB" id="2971595at2"/>